<evidence type="ECO:0000259" key="1">
    <source>
        <dbReference type="PROSITE" id="PS50011"/>
    </source>
</evidence>
<reference evidence="2" key="1">
    <citation type="journal article" date="2020" name="Nature">
        <title>Giant virus diversity and host interactions through global metagenomics.</title>
        <authorList>
            <person name="Schulz F."/>
            <person name="Roux S."/>
            <person name="Paez-Espino D."/>
            <person name="Jungbluth S."/>
            <person name="Walsh D.A."/>
            <person name="Denef V.J."/>
            <person name="McMahon K.D."/>
            <person name="Konstantinidis K.T."/>
            <person name="Eloe-Fadrosh E.A."/>
            <person name="Kyrpides N.C."/>
            <person name="Woyke T."/>
        </authorList>
    </citation>
    <scope>NUCLEOTIDE SEQUENCE</scope>
    <source>
        <strain evidence="2">GVMAG-S-3300012000-57</strain>
    </source>
</reference>
<dbReference type="PROSITE" id="PS00108">
    <property type="entry name" value="PROTEIN_KINASE_ST"/>
    <property type="match status" value="1"/>
</dbReference>
<organism evidence="2">
    <name type="scientific">viral metagenome</name>
    <dbReference type="NCBI Taxonomy" id="1070528"/>
    <lineage>
        <taxon>unclassified sequences</taxon>
        <taxon>metagenomes</taxon>
        <taxon>organismal metagenomes</taxon>
    </lineage>
</organism>
<dbReference type="GO" id="GO:0004672">
    <property type="term" value="F:protein kinase activity"/>
    <property type="evidence" value="ECO:0007669"/>
    <property type="project" value="InterPro"/>
</dbReference>
<name>A0A6C0KKI3_9ZZZZ</name>
<dbReference type="GO" id="GO:0005524">
    <property type="term" value="F:ATP binding"/>
    <property type="evidence" value="ECO:0007669"/>
    <property type="project" value="InterPro"/>
</dbReference>
<dbReference type="InterPro" id="IPR008271">
    <property type="entry name" value="Ser/Thr_kinase_AS"/>
</dbReference>
<sequence>MPETEPAKVVGEGAYGCIHKPSLRCKRGTKKIKSYSGKVSKIMTSRHAEKELAEYDIVANIDKNNAYYLGKPLECSPDKSKYNVTAIEKCKYKKRIMDDFDDSKLLIMPDGGLNLEKFAQQTKRAYHENKKAGGEIMETFWLEFHRVFRGIKSFLDHGIMHYDMKPQNIVYNEETHRMNLIDFGLTRTVESVVQSSNDSNNGMGHYHWSFPFETQLHNKSNYETMASWNNDDKKNHYLQILNHIAGDYTDSNTLAFRNFFSHMISFHPKRDVLFDKYMKAFYENLVEIKVEHYDAFLKKSLNTFDGYGTAISIAVVLGLTRKFVPNSFAKDLDDLVWNMTNPLVSQRFTFEQSMQRYEEILLAHVLTQRNMHFENHNLVSNSPIPQTIAKSIESIKPDEIMLATDKRSSETSKPLRFDLAVQDLKCKSGYEINPKTRRCRKICGAGYTRHVKTGKCVKQ</sequence>
<dbReference type="PROSITE" id="PS50011">
    <property type="entry name" value="PROTEIN_KINASE_DOM"/>
    <property type="match status" value="1"/>
</dbReference>
<evidence type="ECO:0000313" key="2">
    <source>
        <dbReference type="EMBL" id="QHU17200.1"/>
    </source>
</evidence>
<protein>
    <recommendedName>
        <fullName evidence="1">Protein kinase domain-containing protein</fullName>
    </recommendedName>
</protein>
<accession>A0A6C0KKI3</accession>
<dbReference type="SUPFAM" id="SSF56112">
    <property type="entry name" value="Protein kinase-like (PK-like)"/>
    <property type="match status" value="1"/>
</dbReference>
<dbReference type="Pfam" id="PF00069">
    <property type="entry name" value="Pkinase"/>
    <property type="match status" value="1"/>
</dbReference>
<proteinExistence type="predicted"/>
<dbReference type="InterPro" id="IPR011009">
    <property type="entry name" value="Kinase-like_dom_sf"/>
</dbReference>
<dbReference type="Gene3D" id="3.30.200.20">
    <property type="entry name" value="Phosphorylase Kinase, domain 1"/>
    <property type="match status" value="1"/>
</dbReference>
<dbReference type="AlphaFoldDB" id="A0A6C0KKI3"/>
<feature type="domain" description="Protein kinase" evidence="1">
    <location>
        <begin position="4"/>
        <end position="361"/>
    </location>
</feature>
<dbReference type="Gene3D" id="1.10.510.10">
    <property type="entry name" value="Transferase(Phosphotransferase) domain 1"/>
    <property type="match status" value="1"/>
</dbReference>
<dbReference type="InterPro" id="IPR000719">
    <property type="entry name" value="Prot_kinase_dom"/>
</dbReference>
<dbReference type="EMBL" id="MN740899">
    <property type="protein sequence ID" value="QHU17200.1"/>
    <property type="molecule type" value="Genomic_DNA"/>
</dbReference>